<dbReference type="EMBL" id="KV429082">
    <property type="protein sequence ID" value="KZT66899.1"/>
    <property type="molecule type" value="Genomic_DNA"/>
</dbReference>
<accession>A0A165NFB0</accession>
<protein>
    <submittedName>
        <fullName evidence="1">Uncharacterized protein</fullName>
    </submittedName>
</protein>
<proteinExistence type="predicted"/>
<evidence type="ECO:0000313" key="1">
    <source>
        <dbReference type="EMBL" id="KZT66899.1"/>
    </source>
</evidence>
<sequence>MATLFDRQIEIPASCAGLPQGSSGSLSYNFTLSAYNVDGSNADSTGVPLALALGPAGTSGEASEWVIATEATAGSDGWPYWTMVNGVLTPQPGPSEQGLAAYANSIDQGDQVSFTITVAESNPNPADIYCGADESYEYLVLSVNNNPDGFSLCTATEDYNANQVVVVYEAESDNSAYTYDTCYAIHIYIVPITA</sequence>
<dbReference type="AlphaFoldDB" id="A0A165NFB0"/>
<evidence type="ECO:0000313" key="2">
    <source>
        <dbReference type="Proteomes" id="UP000076727"/>
    </source>
</evidence>
<reference evidence="1 2" key="1">
    <citation type="journal article" date="2016" name="Mol. Biol. Evol.">
        <title>Comparative Genomics of Early-Diverging Mushroom-Forming Fungi Provides Insights into the Origins of Lignocellulose Decay Capabilities.</title>
        <authorList>
            <person name="Nagy L.G."/>
            <person name="Riley R."/>
            <person name="Tritt A."/>
            <person name="Adam C."/>
            <person name="Daum C."/>
            <person name="Floudas D."/>
            <person name="Sun H."/>
            <person name="Yadav J.S."/>
            <person name="Pangilinan J."/>
            <person name="Larsson K.H."/>
            <person name="Matsuura K."/>
            <person name="Barry K."/>
            <person name="Labutti K."/>
            <person name="Kuo R."/>
            <person name="Ohm R.A."/>
            <person name="Bhattacharya S.S."/>
            <person name="Shirouzu T."/>
            <person name="Yoshinaga Y."/>
            <person name="Martin F.M."/>
            <person name="Grigoriev I.V."/>
            <person name="Hibbett D.S."/>
        </authorList>
    </citation>
    <scope>NUCLEOTIDE SEQUENCE [LARGE SCALE GENOMIC DNA]</scope>
    <source>
        <strain evidence="1 2">L-15889</strain>
    </source>
</reference>
<dbReference type="Proteomes" id="UP000076727">
    <property type="component" value="Unassembled WGS sequence"/>
</dbReference>
<keyword evidence="2" id="KW-1185">Reference proteome</keyword>
<name>A0A165NFB0_9APHY</name>
<dbReference type="OrthoDB" id="2781303at2759"/>
<gene>
    <name evidence="1" type="ORF">DAEQUDRAFT_767579</name>
</gene>
<organism evidence="1 2">
    <name type="scientific">Daedalea quercina L-15889</name>
    <dbReference type="NCBI Taxonomy" id="1314783"/>
    <lineage>
        <taxon>Eukaryota</taxon>
        <taxon>Fungi</taxon>
        <taxon>Dikarya</taxon>
        <taxon>Basidiomycota</taxon>
        <taxon>Agaricomycotina</taxon>
        <taxon>Agaricomycetes</taxon>
        <taxon>Polyporales</taxon>
        <taxon>Fomitopsis</taxon>
    </lineage>
</organism>